<dbReference type="PANTHER" id="PTHR22904">
    <property type="entry name" value="TPR REPEAT CONTAINING PROTEIN"/>
    <property type="match status" value="1"/>
</dbReference>
<keyword evidence="1" id="KW-0677">Repeat</keyword>
<sequence length="604" mass="68180">MDALKDGVFDVDKAKSMTKEMHAANQSSNGEAMLDLCDVEEIKSNANKAFKEKRYEKALQEYSKGVDLARKNYESFVGGGESSRLIGVWREKLCIFLTNRSNVEFNQKKYEESLRDADEAISLDKQWNKGYFRRATALFELGRIDEAMRTYEDAITNCEDKEFFQMLLRKLKSHAKKKKRQAKAMPELYPEAPTAPKNEAEALFQTAERNIKRLREKLTNGSGSLDNDALVDGLFSRLLEPKSFREIVYHSTEVPNDETKKYLPSSFQELVSNEIYFEALVALFPKIKAKAKSVLDNVKSKAAKEGQFMDAATERMLTPQVLNEAFAHQVVDMIHDINRKQNVAFAQASELLASPDDESASYDQLAKEALVDFGSNRGFGVVDNFLNDVDGEWRELFLADAEDLFQTGKLEPRDVSSSSKRDMLKQPSGISKDYSGCWSCWLKMSECEGDYAALHELFQRMEALPFEMNKKVDGLDLRKPVSNNILLFAVGPVGGASTVNEFAGRAARLDGMFGEHNNGYKVSVTYCVGSADWTPGQGGEFRLRDISENETNLTNVDPAPDRLVIWKSRRTQNQISPLVSKTPGVMLYISMYFNGPADETNRKW</sequence>
<dbReference type="InterPro" id="IPR011990">
    <property type="entry name" value="TPR-like_helical_dom_sf"/>
</dbReference>
<dbReference type="InterPro" id="IPR019734">
    <property type="entry name" value="TPR_rpt"/>
</dbReference>
<dbReference type="Gene3D" id="2.60.120.620">
    <property type="entry name" value="q2cbj1_9rhob like domain"/>
    <property type="match status" value="1"/>
</dbReference>
<dbReference type="EMBL" id="HBHK01015098">
    <property type="protein sequence ID" value="CAD9687317.1"/>
    <property type="molecule type" value="Transcribed_RNA"/>
</dbReference>
<dbReference type="Gene3D" id="1.25.40.10">
    <property type="entry name" value="Tetratricopeptide repeat domain"/>
    <property type="match status" value="1"/>
</dbReference>
<dbReference type="SUPFAM" id="SSF48452">
    <property type="entry name" value="TPR-like"/>
    <property type="match status" value="1"/>
</dbReference>
<proteinExistence type="predicted"/>
<evidence type="ECO:0000256" key="1">
    <source>
        <dbReference type="ARBA" id="ARBA00022737"/>
    </source>
</evidence>
<reference evidence="3" key="1">
    <citation type="submission" date="2021-01" db="EMBL/GenBank/DDBJ databases">
        <authorList>
            <person name="Corre E."/>
            <person name="Pelletier E."/>
            <person name="Niang G."/>
            <person name="Scheremetjew M."/>
            <person name="Finn R."/>
            <person name="Kale V."/>
            <person name="Holt S."/>
            <person name="Cochrane G."/>
            <person name="Meng A."/>
            <person name="Brown T."/>
            <person name="Cohen L."/>
        </authorList>
    </citation>
    <scope>NUCLEOTIDE SEQUENCE</scope>
    <source>
        <strain evidence="3">NY070348D</strain>
    </source>
</reference>
<gene>
    <name evidence="3" type="ORF">QSP1433_LOCUS9471</name>
</gene>
<dbReference type="PANTHER" id="PTHR22904:SF523">
    <property type="entry name" value="STRESS-INDUCED-PHOSPHOPROTEIN 1"/>
    <property type="match status" value="1"/>
</dbReference>
<dbReference type="Pfam" id="PF13181">
    <property type="entry name" value="TPR_8"/>
    <property type="match status" value="1"/>
</dbReference>
<organism evidence="3">
    <name type="scientific">Mucochytrium quahogii</name>
    <dbReference type="NCBI Taxonomy" id="96639"/>
    <lineage>
        <taxon>Eukaryota</taxon>
        <taxon>Sar</taxon>
        <taxon>Stramenopiles</taxon>
        <taxon>Bigyra</taxon>
        <taxon>Labyrinthulomycetes</taxon>
        <taxon>Thraustochytrida</taxon>
        <taxon>Thraustochytriidae</taxon>
        <taxon>Mucochytrium</taxon>
    </lineage>
</organism>
<keyword evidence="2" id="KW-0802">TPR repeat</keyword>
<dbReference type="AlphaFoldDB" id="A0A7S2WGK4"/>
<evidence type="ECO:0000313" key="3">
    <source>
        <dbReference type="EMBL" id="CAD9687317.1"/>
    </source>
</evidence>
<dbReference type="GO" id="GO:0051879">
    <property type="term" value="F:Hsp90 protein binding"/>
    <property type="evidence" value="ECO:0007669"/>
    <property type="project" value="TreeGrafter"/>
</dbReference>
<name>A0A7S2WGK4_9STRA</name>
<dbReference type="SMART" id="SM00028">
    <property type="entry name" value="TPR"/>
    <property type="match status" value="3"/>
</dbReference>
<protein>
    <submittedName>
        <fullName evidence="3">Uncharacterized protein</fullName>
    </submittedName>
</protein>
<evidence type="ECO:0000256" key="2">
    <source>
        <dbReference type="ARBA" id="ARBA00022803"/>
    </source>
</evidence>
<accession>A0A7S2WGK4</accession>